<dbReference type="Proteomes" id="UP000192578">
    <property type="component" value="Unassembled WGS sequence"/>
</dbReference>
<dbReference type="OrthoDB" id="10017790at2759"/>
<protein>
    <recommendedName>
        <fullName evidence="9">Armadillo repeat-containing domain-containing protein</fullName>
    </recommendedName>
</protein>
<dbReference type="Gene3D" id="1.25.10.10">
    <property type="entry name" value="Leucine-rich Repeat Variant"/>
    <property type="match status" value="1"/>
</dbReference>
<evidence type="ECO:0000256" key="1">
    <source>
        <dbReference type="ARBA" id="ARBA00004167"/>
    </source>
</evidence>
<dbReference type="SUPFAM" id="SSF48371">
    <property type="entry name" value="ARM repeat"/>
    <property type="match status" value="1"/>
</dbReference>
<comment type="similarity">
    <text evidence="3">Belongs to the eutherian X-chromosome-specific Armcx family.</text>
</comment>
<dbReference type="Pfam" id="PF04826">
    <property type="entry name" value="Arm_2"/>
    <property type="match status" value="1"/>
</dbReference>
<keyword evidence="8" id="KW-0472">Membrane</keyword>
<evidence type="ECO:0000256" key="7">
    <source>
        <dbReference type="ARBA" id="ARBA00023128"/>
    </source>
</evidence>
<feature type="domain" description="Armadillo repeat-containing" evidence="9">
    <location>
        <begin position="196"/>
        <end position="396"/>
    </location>
</feature>
<keyword evidence="4" id="KW-0812">Transmembrane</keyword>
<accession>A0A9X6NF21</accession>
<evidence type="ECO:0000256" key="5">
    <source>
        <dbReference type="ARBA" id="ARBA00022968"/>
    </source>
</evidence>
<evidence type="ECO:0000313" key="11">
    <source>
        <dbReference type="Proteomes" id="UP000192578"/>
    </source>
</evidence>
<comment type="subcellular location">
    <subcellularLocation>
        <location evidence="1">Membrane</location>
        <topology evidence="1">Single-pass membrane protein</topology>
    </subcellularLocation>
    <subcellularLocation>
        <location evidence="2">Mitochondrion membrane</location>
    </subcellularLocation>
</comment>
<keyword evidence="6" id="KW-1133">Transmembrane helix</keyword>
<proteinExistence type="inferred from homology"/>
<dbReference type="InterPro" id="IPR051303">
    <property type="entry name" value="Armcx_regulator"/>
</dbReference>
<evidence type="ECO:0000256" key="3">
    <source>
        <dbReference type="ARBA" id="ARBA00010553"/>
    </source>
</evidence>
<evidence type="ECO:0000256" key="2">
    <source>
        <dbReference type="ARBA" id="ARBA00004325"/>
    </source>
</evidence>
<evidence type="ECO:0000256" key="6">
    <source>
        <dbReference type="ARBA" id="ARBA00022989"/>
    </source>
</evidence>
<reference evidence="11" key="1">
    <citation type="submission" date="2017-01" db="EMBL/GenBank/DDBJ databases">
        <title>Comparative genomics of anhydrobiosis in the tardigrade Hypsibius dujardini.</title>
        <authorList>
            <person name="Yoshida Y."/>
            <person name="Koutsovoulos G."/>
            <person name="Laetsch D."/>
            <person name="Stevens L."/>
            <person name="Kumar S."/>
            <person name="Horikawa D."/>
            <person name="Ishino K."/>
            <person name="Komine S."/>
            <person name="Tomita M."/>
            <person name="Blaxter M."/>
            <person name="Arakawa K."/>
        </authorList>
    </citation>
    <scope>NUCLEOTIDE SEQUENCE [LARGE SCALE GENOMIC DNA]</scope>
    <source>
        <strain evidence="11">Z151</strain>
    </source>
</reference>
<keyword evidence="7" id="KW-0496">Mitochondrion</keyword>
<dbReference type="PANTHER" id="PTHR15712">
    <property type="entry name" value="ARMADILLO REPEAT CONTAINING PROTEIN"/>
    <property type="match status" value="1"/>
</dbReference>
<evidence type="ECO:0000256" key="4">
    <source>
        <dbReference type="ARBA" id="ARBA00022692"/>
    </source>
</evidence>
<gene>
    <name evidence="10" type="ORF">BV898_17274</name>
</gene>
<dbReference type="InterPro" id="IPR016024">
    <property type="entry name" value="ARM-type_fold"/>
</dbReference>
<dbReference type="InterPro" id="IPR000225">
    <property type="entry name" value="Armadillo"/>
</dbReference>
<sequence length="469" mass="50895">MEAHHTLFPVRGGEQGLNRTIVNTAAIAGAAYMGFRLIKLVNYWNRGEVSDLDPADALALSTALHASPPSASNGFDALDLPFGQQYSSWMSSSNIVASPNPTFQRRLKQLSRQTLRGGRGNTSLPSTPRANMFFGMGMGMPLDVGINSLLCGLNSPDESKAIVRVNTLKFDKQLQAFGLEVMKSQTEQSLKSVSELDAKCLVKLVSTHYAQQDEELFMKLITAISNCSTFKNNQDSLREAGCLEALWDLLKSSAPETIKSVVVQAMSNLAVNEANQQFLKDCIPDILDALASANYEGLQLNCLTALLNLSVLPQNHVKFPELGMELLFSKFDAAAQSTDNEKLQALKVLVNLSCNEESIPRLLNAKVPPAFLRIYLNPAVTEAILLRHAVFLRNILRYAAAHVECLSICAHRPDSLGSSLSSGQIMCDLHARSTVIAATTANQELRGISGDILGFSGARQQPELAAAAF</sequence>
<dbReference type="EMBL" id="MTYJ01000288">
    <property type="protein sequence ID" value="OWA52832.1"/>
    <property type="molecule type" value="Genomic_DNA"/>
</dbReference>
<keyword evidence="11" id="KW-1185">Reference proteome</keyword>
<dbReference type="AlphaFoldDB" id="A0A9X6NF21"/>
<dbReference type="GO" id="GO:0031966">
    <property type="term" value="C:mitochondrial membrane"/>
    <property type="evidence" value="ECO:0007669"/>
    <property type="project" value="UniProtKB-SubCell"/>
</dbReference>
<evidence type="ECO:0000256" key="8">
    <source>
        <dbReference type="ARBA" id="ARBA00023136"/>
    </source>
</evidence>
<dbReference type="SMART" id="SM00185">
    <property type="entry name" value="ARM"/>
    <property type="match status" value="2"/>
</dbReference>
<dbReference type="InterPro" id="IPR011989">
    <property type="entry name" value="ARM-like"/>
</dbReference>
<evidence type="ECO:0000259" key="9">
    <source>
        <dbReference type="Pfam" id="PF04826"/>
    </source>
</evidence>
<evidence type="ECO:0000313" key="10">
    <source>
        <dbReference type="EMBL" id="OWA52832.1"/>
    </source>
</evidence>
<name>A0A9X6NF21_HYPEX</name>
<organism evidence="10 11">
    <name type="scientific">Hypsibius exemplaris</name>
    <name type="common">Freshwater tardigrade</name>
    <dbReference type="NCBI Taxonomy" id="2072580"/>
    <lineage>
        <taxon>Eukaryota</taxon>
        <taxon>Metazoa</taxon>
        <taxon>Ecdysozoa</taxon>
        <taxon>Tardigrada</taxon>
        <taxon>Eutardigrada</taxon>
        <taxon>Parachela</taxon>
        <taxon>Hypsibioidea</taxon>
        <taxon>Hypsibiidae</taxon>
        <taxon>Hypsibius</taxon>
    </lineage>
</organism>
<keyword evidence="5" id="KW-0735">Signal-anchor</keyword>
<dbReference type="InterPro" id="IPR006911">
    <property type="entry name" value="ARM-rpt_dom"/>
</dbReference>
<comment type="caution">
    <text evidence="10">The sequence shown here is derived from an EMBL/GenBank/DDBJ whole genome shotgun (WGS) entry which is preliminary data.</text>
</comment>
<dbReference type="PANTHER" id="PTHR15712:SF23">
    <property type="entry name" value="ARMADILLO REPEAT CONTAINING 10"/>
    <property type="match status" value="1"/>
</dbReference>